<dbReference type="InterPro" id="IPR027304">
    <property type="entry name" value="Trigger_fact/SurA_dom_sf"/>
</dbReference>
<accession>B7AR16</accession>
<keyword evidence="4" id="KW-1185">Reference proteome</keyword>
<evidence type="ECO:0000256" key="2">
    <source>
        <dbReference type="SAM" id="Phobius"/>
    </source>
</evidence>
<dbReference type="AlphaFoldDB" id="B7AR16"/>
<dbReference type="PANTHER" id="PTHR47245:SF2">
    <property type="entry name" value="PEPTIDYL-PROLYL CIS-TRANS ISOMERASE HP_0175-RELATED"/>
    <property type="match status" value="1"/>
</dbReference>
<name>B7AR16_9FIRM</name>
<organism evidence="3 4">
    <name type="scientific">[Bacteroides] pectinophilus ATCC 43243</name>
    <dbReference type="NCBI Taxonomy" id="483218"/>
    <lineage>
        <taxon>Bacteria</taxon>
        <taxon>Bacillati</taxon>
        <taxon>Bacillota</taxon>
        <taxon>Clostridia</taxon>
        <taxon>Eubacteriales</taxon>
    </lineage>
</organism>
<feature type="transmembrane region" description="Helical" evidence="2">
    <location>
        <begin position="76"/>
        <end position="97"/>
    </location>
</feature>
<dbReference type="SUPFAM" id="SSF109998">
    <property type="entry name" value="Triger factor/SurA peptide-binding domain-like"/>
    <property type="match status" value="1"/>
</dbReference>
<dbReference type="InterPro" id="IPR050245">
    <property type="entry name" value="PrsA_foldase"/>
</dbReference>
<feature type="compositionally biased region" description="Basic and acidic residues" evidence="1">
    <location>
        <begin position="17"/>
        <end position="35"/>
    </location>
</feature>
<gene>
    <name evidence="3" type="ORF">BACPEC_01126</name>
</gene>
<keyword evidence="2" id="KW-0812">Transmembrane</keyword>
<dbReference type="Proteomes" id="UP000003136">
    <property type="component" value="Unassembled WGS sequence"/>
</dbReference>
<evidence type="ECO:0008006" key="5">
    <source>
        <dbReference type="Google" id="ProtNLM"/>
    </source>
</evidence>
<sequence length="421" mass="47537">MENWEGIYGLMEDVSKKTPKEVREEKRREANRKAAAENMQKKQASIYDADGKVVTSYDKKLAKRKEEQKKDKRNTLITRITLIVVLVAVAAALIFAIGKKVNERYGTAVTVNGEKIGRVEYDFYYHMGINNFMNTYGSYASYFGLDTGSDLSKQTYRGDETWADYFGVNAVEMIKEMRALSAEADKNSFSYDDTDDYNEFNSSIEKAASDDGSSVKDYYKKTFGDYATQSSIESYVKQYLRANAYYDDYQKNLTFSDAEINDYYNENKDKYDVVDYRYLEVADLDKANEMLASITDGSSFRALCPQYAADDLKSGYETDDKSLATGATQSSITTGAEVTSWLFDSVRKEGDKTVVTVADDNKNYVLYFSSRYLTDAQKSIMTDSMKSSKSQEYINSLIDGMTSQSGTVKIYEETAGSADGE</sequence>
<keyword evidence="2" id="KW-1133">Transmembrane helix</keyword>
<evidence type="ECO:0000313" key="3">
    <source>
        <dbReference type="EMBL" id="EEC58138.1"/>
    </source>
</evidence>
<reference evidence="3 4" key="1">
    <citation type="submission" date="2008-11" db="EMBL/GenBank/DDBJ databases">
        <title>Draft genome sequence of Bacteroides pectinophilus (ATCC 43243).</title>
        <authorList>
            <person name="Sudarsanam P."/>
            <person name="Ley R."/>
            <person name="Guruge J."/>
            <person name="Turnbaugh P.J."/>
            <person name="Mahowald M."/>
            <person name="Liep D."/>
            <person name="Gordon J."/>
        </authorList>
    </citation>
    <scope>NUCLEOTIDE SEQUENCE [LARGE SCALE GENOMIC DNA]</scope>
    <source>
        <strain evidence="3 4">ATCC 43243</strain>
    </source>
</reference>
<proteinExistence type="predicted"/>
<evidence type="ECO:0000256" key="1">
    <source>
        <dbReference type="SAM" id="MobiDB-lite"/>
    </source>
</evidence>
<dbReference type="HOGENOM" id="CLU_629756_0_0_9"/>
<dbReference type="STRING" id="483218.BACPEC_01126"/>
<dbReference type="eggNOG" id="COG0760">
    <property type="taxonomic scope" value="Bacteria"/>
</dbReference>
<evidence type="ECO:0000313" key="4">
    <source>
        <dbReference type="Proteomes" id="UP000003136"/>
    </source>
</evidence>
<feature type="region of interest" description="Disordered" evidence="1">
    <location>
        <begin position="17"/>
        <end position="43"/>
    </location>
</feature>
<reference evidence="3 4" key="2">
    <citation type="submission" date="2008-11" db="EMBL/GenBank/DDBJ databases">
        <authorList>
            <person name="Fulton L."/>
            <person name="Clifton S."/>
            <person name="Fulton B."/>
            <person name="Xu J."/>
            <person name="Minx P."/>
            <person name="Pepin K.H."/>
            <person name="Johnson M."/>
            <person name="Bhonagiri V."/>
            <person name="Nash W.E."/>
            <person name="Mardis E.R."/>
            <person name="Wilson R.K."/>
        </authorList>
    </citation>
    <scope>NUCLEOTIDE SEQUENCE [LARGE SCALE GENOMIC DNA]</scope>
    <source>
        <strain evidence="3 4">ATCC 43243</strain>
    </source>
</reference>
<comment type="caution">
    <text evidence="3">The sequence shown here is derived from an EMBL/GenBank/DDBJ whole genome shotgun (WGS) entry which is preliminary data.</text>
</comment>
<dbReference type="EMBL" id="ABVQ01000035">
    <property type="protein sequence ID" value="EEC58138.1"/>
    <property type="molecule type" value="Genomic_DNA"/>
</dbReference>
<dbReference type="PANTHER" id="PTHR47245">
    <property type="entry name" value="PEPTIDYLPROLYL ISOMERASE"/>
    <property type="match status" value="1"/>
</dbReference>
<protein>
    <recommendedName>
        <fullName evidence="5">PpiC domain-containing protein</fullName>
    </recommendedName>
</protein>
<keyword evidence="2" id="KW-0472">Membrane</keyword>